<comment type="subcellular location">
    <subcellularLocation>
        <location evidence="8">Nucleus</location>
    </subcellularLocation>
</comment>
<dbReference type="PANTHER" id="PTHR31089">
    <property type="entry name" value="CYCLIC DOF FACTOR 2"/>
    <property type="match status" value="1"/>
</dbReference>
<feature type="compositionally biased region" description="Polar residues" evidence="9">
    <location>
        <begin position="159"/>
        <end position="169"/>
    </location>
</feature>
<evidence type="ECO:0000313" key="11">
    <source>
        <dbReference type="EMBL" id="KAK4282079.1"/>
    </source>
</evidence>
<reference evidence="11" key="1">
    <citation type="submission" date="2023-10" db="EMBL/GenBank/DDBJ databases">
        <title>Chromosome-level genome of the transformable northern wattle, Acacia crassicarpa.</title>
        <authorList>
            <person name="Massaro I."/>
            <person name="Sinha N.R."/>
            <person name="Poethig S."/>
            <person name="Leichty A.R."/>
        </authorList>
    </citation>
    <scope>NUCLEOTIDE SEQUENCE</scope>
    <source>
        <strain evidence="11">Acra3RX</strain>
        <tissue evidence="11">Leaf</tissue>
    </source>
</reference>
<keyword evidence="12" id="KW-1185">Reference proteome</keyword>
<dbReference type="Pfam" id="PF02701">
    <property type="entry name" value="Zn_ribbon_Dof"/>
    <property type="match status" value="1"/>
</dbReference>
<keyword evidence="2 8" id="KW-0863">Zinc-finger</keyword>
<feature type="region of interest" description="Disordered" evidence="9">
    <location>
        <begin position="1"/>
        <end position="76"/>
    </location>
</feature>
<keyword evidence="6" id="KW-0804">Transcription</keyword>
<feature type="domain" description="Dof-type" evidence="10">
    <location>
        <begin position="84"/>
        <end position="138"/>
    </location>
</feature>
<feature type="compositionally biased region" description="Low complexity" evidence="9">
    <location>
        <begin position="170"/>
        <end position="181"/>
    </location>
</feature>
<evidence type="ECO:0000256" key="6">
    <source>
        <dbReference type="ARBA" id="ARBA00023163"/>
    </source>
</evidence>
<keyword evidence="7 8" id="KW-0539">Nucleus</keyword>
<accession>A0AAE1TFU4</accession>
<feature type="compositionally biased region" description="Basic and acidic residues" evidence="9">
    <location>
        <begin position="57"/>
        <end position="76"/>
    </location>
</feature>
<keyword evidence="5 8" id="KW-0238">DNA-binding</keyword>
<dbReference type="GO" id="GO:0008270">
    <property type="term" value="F:zinc ion binding"/>
    <property type="evidence" value="ECO:0007669"/>
    <property type="project" value="UniProtKB-KW"/>
</dbReference>
<proteinExistence type="predicted"/>
<dbReference type="InterPro" id="IPR003851">
    <property type="entry name" value="Znf_Dof"/>
</dbReference>
<dbReference type="InterPro" id="IPR045174">
    <property type="entry name" value="Dof"/>
</dbReference>
<dbReference type="PANTHER" id="PTHR31089:SF22">
    <property type="entry name" value="CYCLIC DOF FACTOR 4"/>
    <property type="match status" value="1"/>
</dbReference>
<sequence length="303" mass="32993">MSANDPGFILFGQKMSASQIPATSSPIPSNSPPEYDWSSSKKPEGGMPSTENSELQQNEHQKNEATKISSAEEFKMMKKPDKIQRCPRCNSMDTKFCYFNNYNVNQPRHFCKSCHRYWTAGGAMRNVPVGAGRRRNRQLSSPYHRQTAASPEGIPVPTPNTDSFSQQRFTTLESSSTLNSSAAPQDNTSTVLRFGPEDPVSESASSFLTNASGVARGNEVSELAMQWNRGLSNLMNTSNGVRCYPAAPWVFPVQWYADNKIGSPNIPVQFVACWSNGTGVSIGSNGCLSSSTSTSNGPALGKH</sequence>
<evidence type="ECO:0000256" key="9">
    <source>
        <dbReference type="SAM" id="MobiDB-lite"/>
    </source>
</evidence>
<name>A0AAE1TFU4_9FABA</name>
<evidence type="ECO:0000256" key="4">
    <source>
        <dbReference type="ARBA" id="ARBA00023015"/>
    </source>
</evidence>
<gene>
    <name evidence="11" type="ORF">QN277_013499</name>
</gene>
<dbReference type="PROSITE" id="PS01361">
    <property type="entry name" value="ZF_DOF_1"/>
    <property type="match status" value="1"/>
</dbReference>
<keyword evidence="3" id="KW-0862">Zinc</keyword>
<feature type="compositionally biased region" description="Polar residues" evidence="9">
    <location>
        <begin position="138"/>
        <end position="149"/>
    </location>
</feature>
<dbReference type="GO" id="GO:0003677">
    <property type="term" value="F:DNA binding"/>
    <property type="evidence" value="ECO:0007669"/>
    <property type="project" value="UniProtKB-UniRule"/>
</dbReference>
<feature type="compositionally biased region" description="Polar residues" evidence="9">
    <location>
        <begin position="182"/>
        <end position="191"/>
    </location>
</feature>
<comment type="caution">
    <text evidence="11">The sequence shown here is derived from an EMBL/GenBank/DDBJ whole genome shotgun (WGS) entry which is preliminary data.</text>
</comment>
<dbReference type="GO" id="GO:0003700">
    <property type="term" value="F:DNA-binding transcription factor activity"/>
    <property type="evidence" value="ECO:0007669"/>
    <property type="project" value="InterPro"/>
</dbReference>
<evidence type="ECO:0000256" key="8">
    <source>
        <dbReference type="PROSITE-ProRule" id="PRU00071"/>
    </source>
</evidence>
<dbReference type="AlphaFoldDB" id="A0AAE1TFU4"/>
<protein>
    <recommendedName>
        <fullName evidence="10">Dof-type domain-containing protein</fullName>
    </recommendedName>
</protein>
<keyword evidence="4" id="KW-0805">Transcription regulation</keyword>
<evidence type="ECO:0000256" key="5">
    <source>
        <dbReference type="ARBA" id="ARBA00023125"/>
    </source>
</evidence>
<dbReference type="GO" id="GO:0005634">
    <property type="term" value="C:nucleus"/>
    <property type="evidence" value="ECO:0007669"/>
    <property type="project" value="UniProtKB-SubCell"/>
</dbReference>
<dbReference type="Proteomes" id="UP001293593">
    <property type="component" value="Unassembled WGS sequence"/>
</dbReference>
<evidence type="ECO:0000256" key="7">
    <source>
        <dbReference type="ARBA" id="ARBA00023242"/>
    </source>
</evidence>
<feature type="region of interest" description="Disordered" evidence="9">
    <location>
        <begin position="135"/>
        <end position="196"/>
    </location>
</feature>
<dbReference type="PROSITE" id="PS50884">
    <property type="entry name" value="ZF_DOF_2"/>
    <property type="match status" value="1"/>
</dbReference>
<evidence type="ECO:0000259" key="10">
    <source>
        <dbReference type="PROSITE" id="PS50884"/>
    </source>
</evidence>
<evidence type="ECO:0000256" key="3">
    <source>
        <dbReference type="ARBA" id="ARBA00022833"/>
    </source>
</evidence>
<feature type="compositionally biased region" description="Polar residues" evidence="9">
    <location>
        <begin position="15"/>
        <end position="28"/>
    </location>
</feature>
<evidence type="ECO:0000313" key="12">
    <source>
        <dbReference type="Proteomes" id="UP001293593"/>
    </source>
</evidence>
<evidence type="ECO:0000256" key="2">
    <source>
        <dbReference type="ARBA" id="ARBA00022771"/>
    </source>
</evidence>
<organism evidence="11 12">
    <name type="scientific">Acacia crassicarpa</name>
    <name type="common">northern wattle</name>
    <dbReference type="NCBI Taxonomy" id="499986"/>
    <lineage>
        <taxon>Eukaryota</taxon>
        <taxon>Viridiplantae</taxon>
        <taxon>Streptophyta</taxon>
        <taxon>Embryophyta</taxon>
        <taxon>Tracheophyta</taxon>
        <taxon>Spermatophyta</taxon>
        <taxon>Magnoliopsida</taxon>
        <taxon>eudicotyledons</taxon>
        <taxon>Gunneridae</taxon>
        <taxon>Pentapetalae</taxon>
        <taxon>rosids</taxon>
        <taxon>fabids</taxon>
        <taxon>Fabales</taxon>
        <taxon>Fabaceae</taxon>
        <taxon>Caesalpinioideae</taxon>
        <taxon>mimosoid clade</taxon>
        <taxon>Acacieae</taxon>
        <taxon>Acacia</taxon>
    </lineage>
</organism>
<dbReference type="EMBL" id="JAWXYG010000002">
    <property type="protein sequence ID" value="KAK4282079.1"/>
    <property type="molecule type" value="Genomic_DNA"/>
</dbReference>
<keyword evidence="1" id="KW-0479">Metal-binding</keyword>
<evidence type="ECO:0000256" key="1">
    <source>
        <dbReference type="ARBA" id="ARBA00022723"/>
    </source>
</evidence>